<organism evidence="11 12">
    <name type="scientific">Alkalicoccus saliphilus</name>
    <dbReference type="NCBI Taxonomy" id="200989"/>
    <lineage>
        <taxon>Bacteria</taxon>
        <taxon>Bacillati</taxon>
        <taxon>Bacillota</taxon>
        <taxon>Bacilli</taxon>
        <taxon>Bacillales</taxon>
        <taxon>Bacillaceae</taxon>
        <taxon>Alkalicoccus</taxon>
    </lineage>
</organism>
<sequence length="233" mass="25901">MSRHILAIDDEAQMLDLITACLNSTDFQVTGISDPAKASGMIRQKTYDLVLLDIMMPKKSGWELLEEIRRLPDSPPVIMLTALGETNQVVRGLHEGADDYITKPFEPSELAARMDAVLRRGSMKREKMTAYEANGVEVDTASRTVKADGREVVLTKKEFDLLACLIRSPGQVFTRDQLLDAAAAAGEERLDRSIDAHIKNIREKMKAVAPEKTVIETIWGVGYRLPEKEESSA</sequence>
<evidence type="ECO:0000256" key="6">
    <source>
        <dbReference type="ARBA" id="ARBA00023163"/>
    </source>
</evidence>
<dbReference type="Pfam" id="PF00072">
    <property type="entry name" value="Response_reg"/>
    <property type="match status" value="1"/>
</dbReference>
<dbReference type="GO" id="GO:0000156">
    <property type="term" value="F:phosphorelay response regulator activity"/>
    <property type="evidence" value="ECO:0007669"/>
    <property type="project" value="TreeGrafter"/>
</dbReference>
<feature type="domain" description="Response regulatory" evidence="9">
    <location>
        <begin position="4"/>
        <end position="118"/>
    </location>
</feature>
<comment type="caution">
    <text evidence="11">The sequence shown here is derived from an EMBL/GenBank/DDBJ whole genome shotgun (WGS) entry which is preliminary data.</text>
</comment>
<protein>
    <submittedName>
        <fullName evidence="11">DNA-binding response regulator</fullName>
    </submittedName>
</protein>
<keyword evidence="6" id="KW-0804">Transcription</keyword>
<dbReference type="Gene3D" id="1.10.10.10">
    <property type="entry name" value="Winged helix-like DNA-binding domain superfamily/Winged helix DNA-binding domain"/>
    <property type="match status" value="1"/>
</dbReference>
<evidence type="ECO:0000256" key="1">
    <source>
        <dbReference type="ARBA" id="ARBA00004496"/>
    </source>
</evidence>
<evidence type="ECO:0000256" key="2">
    <source>
        <dbReference type="ARBA" id="ARBA00022553"/>
    </source>
</evidence>
<dbReference type="PROSITE" id="PS50110">
    <property type="entry name" value="RESPONSE_REGULATORY"/>
    <property type="match status" value="1"/>
</dbReference>
<evidence type="ECO:0000256" key="5">
    <source>
        <dbReference type="ARBA" id="ARBA00023125"/>
    </source>
</evidence>
<dbReference type="GO" id="GO:0005829">
    <property type="term" value="C:cytosol"/>
    <property type="evidence" value="ECO:0007669"/>
    <property type="project" value="TreeGrafter"/>
</dbReference>
<dbReference type="SUPFAM" id="SSF46894">
    <property type="entry name" value="C-terminal effector domain of the bipartite response regulators"/>
    <property type="match status" value="1"/>
</dbReference>
<reference evidence="11 12" key="1">
    <citation type="submission" date="2018-03" db="EMBL/GenBank/DDBJ databases">
        <title>Alkalicoccus saliphilus sp. nov., isolated from a mineral pool.</title>
        <authorList>
            <person name="Zhao B."/>
        </authorList>
    </citation>
    <scope>NUCLEOTIDE SEQUENCE [LARGE SCALE GENOMIC DNA]</scope>
    <source>
        <strain evidence="11 12">6AG</strain>
    </source>
</reference>
<dbReference type="GO" id="GO:0000976">
    <property type="term" value="F:transcription cis-regulatory region binding"/>
    <property type="evidence" value="ECO:0007669"/>
    <property type="project" value="TreeGrafter"/>
</dbReference>
<evidence type="ECO:0000256" key="3">
    <source>
        <dbReference type="ARBA" id="ARBA00023012"/>
    </source>
</evidence>
<keyword evidence="3" id="KW-0902">Two-component regulatory system</keyword>
<dbReference type="CDD" id="cd00383">
    <property type="entry name" value="trans_reg_C"/>
    <property type="match status" value="1"/>
</dbReference>
<dbReference type="Proteomes" id="UP000240509">
    <property type="component" value="Unassembled WGS sequence"/>
</dbReference>
<dbReference type="SUPFAM" id="SSF52172">
    <property type="entry name" value="CheY-like"/>
    <property type="match status" value="1"/>
</dbReference>
<dbReference type="Pfam" id="PF00486">
    <property type="entry name" value="Trans_reg_C"/>
    <property type="match status" value="1"/>
</dbReference>
<dbReference type="EMBL" id="PZJJ01000014">
    <property type="protein sequence ID" value="PTL38726.1"/>
    <property type="molecule type" value="Genomic_DNA"/>
</dbReference>
<keyword evidence="5 8" id="KW-0238">DNA-binding</keyword>
<accession>A0A2T4U5P5</accession>
<evidence type="ECO:0000256" key="4">
    <source>
        <dbReference type="ARBA" id="ARBA00023015"/>
    </source>
</evidence>
<comment type="subcellular location">
    <subcellularLocation>
        <location evidence="1">Cytoplasm</location>
    </subcellularLocation>
</comment>
<feature type="DNA-binding region" description="OmpR/PhoB-type" evidence="8">
    <location>
        <begin position="128"/>
        <end position="227"/>
    </location>
</feature>
<dbReference type="GO" id="GO:0006355">
    <property type="term" value="P:regulation of DNA-templated transcription"/>
    <property type="evidence" value="ECO:0007669"/>
    <property type="project" value="InterPro"/>
</dbReference>
<keyword evidence="12" id="KW-1185">Reference proteome</keyword>
<proteinExistence type="predicted"/>
<dbReference type="PROSITE" id="PS51755">
    <property type="entry name" value="OMPR_PHOB"/>
    <property type="match status" value="1"/>
</dbReference>
<dbReference type="Gene3D" id="3.40.50.2300">
    <property type="match status" value="1"/>
</dbReference>
<dbReference type="InterPro" id="IPR039420">
    <property type="entry name" value="WalR-like"/>
</dbReference>
<dbReference type="InterPro" id="IPR016032">
    <property type="entry name" value="Sig_transdc_resp-reg_C-effctor"/>
</dbReference>
<name>A0A2T4U5P5_9BACI</name>
<evidence type="ECO:0000256" key="8">
    <source>
        <dbReference type="PROSITE-ProRule" id="PRU01091"/>
    </source>
</evidence>
<dbReference type="RefSeq" id="WP_107584995.1">
    <property type="nucleotide sequence ID" value="NZ_PZJJ01000014.1"/>
</dbReference>
<evidence type="ECO:0000313" key="12">
    <source>
        <dbReference type="Proteomes" id="UP000240509"/>
    </source>
</evidence>
<dbReference type="SMART" id="SM00862">
    <property type="entry name" value="Trans_reg_C"/>
    <property type="match status" value="1"/>
</dbReference>
<evidence type="ECO:0000259" key="9">
    <source>
        <dbReference type="PROSITE" id="PS50110"/>
    </source>
</evidence>
<feature type="modified residue" description="4-aspartylphosphate" evidence="7">
    <location>
        <position position="53"/>
    </location>
</feature>
<dbReference type="SMART" id="SM00448">
    <property type="entry name" value="REC"/>
    <property type="match status" value="1"/>
</dbReference>
<dbReference type="GO" id="GO:0032993">
    <property type="term" value="C:protein-DNA complex"/>
    <property type="evidence" value="ECO:0007669"/>
    <property type="project" value="TreeGrafter"/>
</dbReference>
<dbReference type="OrthoDB" id="9790442at2"/>
<keyword evidence="4" id="KW-0805">Transcription regulation</keyword>
<evidence type="ECO:0000259" key="10">
    <source>
        <dbReference type="PROSITE" id="PS51755"/>
    </source>
</evidence>
<dbReference type="PANTHER" id="PTHR48111">
    <property type="entry name" value="REGULATOR OF RPOS"/>
    <property type="match status" value="1"/>
</dbReference>
<evidence type="ECO:0000313" key="11">
    <source>
        <dbReference type="EMBL" id="PTL38726.1"/>
    </source>
</evidence>
<keyword evidence="2 7" id="KW-0597">Phosphoprotein</keyword>
<dbReference type="InterPro" id="IPR001789">
    <property type="entry name" value="Sig_transdc_resp-reg_receiver"/>
</dbReference>
<dbReference type="InterPro" id="IPR011006">
    <property type="entry name" value="CheY-like_superfamily"/>
</dbReference>
<evidence type="ECO:0000256" key="7">
    <source>
        <dbReference type="PROSITE-ProRule" id="PRU00169"/>
    </source>
</evidence>
<dbReference type="PANTHER" id="PTHR48111:SF73">
    <property type="entry name" value="ALKALINE PHOSPHATASE SYNTHESIS TRANSCRIPTIONAL REGULATORY PROTEIN PHOP"/>
    <property type="match status" value="1"/>
</dbReference>
<dbReference type="InterPro" id="IPR036388">
    <property type="entry name" value="WH-like_DNA-bd_sf"/>
</dbReference>
<dbReference type="AlphaFoldDB" id="A0A2T4U5P5"/>
<feature type="domain" description="OmpR/PhoB-type" evidence="10">
    <location>
        <begin position="128"/>
        <end position="227"/>
    </location>
</feature>
<gene>
    <name evidence="11" type="ORF">C6Y45_09520</name>
</gene>
<dbReference type="InterPro" id="IPR001867">
    <property type="entry name" value="OmpR/PhoB-type_DNA-bd"/>
</dbReference>
<dbReference type="Gene3D" id="6.10.250.690">
    <property type="match status" value="1"/>
</dbReference>